<keyword evidence="2 10" id="KW-0444">Lipid biosynthesis</keyword>
<reference evidence="11" key="1">
    <citation type="submission" date="2021-05" db="EMBL/GenBank/DDBJ databases">
        <authorList>
            <person name="Alioto T."/>
            <person name="Alioto T."/>
            <person name="Gomez Garrido J."/>
        </authorList>
    </citation>
    <scope>NUCLEOTIDE SEQUENCE</scope>
</reference>
<evidence type="ECO:0000256" key="10">
    <source>
        <dbReference type="RuleBase" id="RU361115"/>
    </source>
</evidence>
<comment type="subcellular location">
    <subcellularLocation>
        <location evidence="1">Membrane</location>
        <topology evidence="1">Multi-pass membrane protein</topology>
    </subcellularLocation>
</comment>
<feature type="transmembrane region" description="Helical" evidence="10">
    <location>
        <begin position="243"/>
        <end position="265"/>
    </location>
</feature>
<dbReference type="InterPro" id="IPR030457">
    <property type="entry name" value="ELO_CS"/>
</dbReference>
<evidence type="ECO:0000256" key="3">
    <source>
        <dbReference type="ARBA" id="ARBA00022679"/>
    </source>
</evidence>
<feature type="transmembrane region" description="Helical" evidence="10">
    <location>
        <begin position="157"/>
        <end position="174"/>
    </location>
</feature>
<dbReference type="InterPro" id="IPR002076">
    <property type="entry name" value="ELO_fam"/>
</dbReference>
<dbReference type="GO" id="GO:0034626">
    <property type="term" value="P:fatty acid elongation, polyunsaturated fatty acid"/>
    <property type="evidence" value="ECO:0007669"/>
    <property type="project" value="TreeGrafter"/>
</dbReference>
<proteinExistence type="inferred from homology"/>
<dbReference type="PROSITE" id="PS01188">
    <property type="entry name" value="ELO"/>
    <property type="match status" value="1"/>
</dbReference>
<dbReference type="PANTHER" id="PTHR11157">
    <property type="entry name" value="FATTY ACID ACYL TRANSFERASE-RELATED"/>
    <property type="match status" value="1"/>
</dbReference>
<feature type="transmembrane region" description="Helical" evidence="10">
    <location>
        <begin position="41"/>
        <end position="60"/>
    </location>
</feature>
<accession>A0A8D8TUF1</accession>
<keyword evidence="7 10" id="KW-0443">Lipid metabolism</keyword>
<evidence type="ECO:0000256" key="6">
    <source>
        <dbReference type="ARBA" id="ARBA00022989"/>
    </source>
</evidence>
<keyword evidence="4 10" id="KW-0812">Transmembrane</keyword>
<evidence type="ECO:0000256" key="5">
    <source>
        <dbReference type="ARBA" id="ARBA00022832"/>
    </source>
</evidence>
<dbReference type="EMBL" id="HBUF01303803">
    <property type="protein sequence ID" value="CAG6691631.1"/>
    <property type="molecule type" value="Transcribed_RNA"/>
</dbReference>
<protein>
    <recommendedName>
        <fullName evidence="10">Elongation of very long chain fatty acids protein</fullName>
        <ecNumber evidence="10">2.3.1.199</ecNumber>
    </recommendedName>
    <alternativeName>
        <fullName evidence="10">Very-long-chain 3-oxoacyl-CoA synthase</fullName>
    </alternativeName>
</protein>
<feature type="transmembrane region" description="Helical" evidence="10">
    <location>
        <begin position="180"/>
        <end position="199"/>
    </location>
</feature>
<evidence type="ECO:0000256" key="8">
    <source>
        <dbReference type="ARBA" id="ARBA00023136"/>
    </source>
</evidence>
<dbReference type="GO" id="GO:0009922">
    <property type="term" value="F:fatty acid elongase activity"/>
    <property type="evidence" value="ECO:0007669"/>
    <property type="project" value="UniProtKB-EC"/>
</dbReference>
<evidence type="ECO:0000256" key="9">
    <source>
        <dbReference type="ARBA" id="ARBA00023160"/>
    </source>
</evidence>
<organism evidence="11">
    <name type="scientific">Cacopsylla melanoneura</name>
    <dbReference type="NCBI Taxonomy" id="428564"/>
    <lineage>
        <taxon>Eukaryota</taxon>
        <taxon>Metazoa</taxon>
        <taxon>Ecdysozoa</taxon>
        <taxon>Arthropoda</taxon>
        <taxon>Hexapoda</taxon>
        <taxon>Insecta</taxon>
        <taxon>Pterygota</taxon>
        <taxon>Neoptera</taxon>
        <taxon>Paraneoptera</taxon>
        <taxon>Hemiptera</taxon>
        <taxon>Sternorrhyncha</taxon>
        <taxon>Psylloidea</taxon>
        <taxon>Psyllidae</taxon>
        <taxon>Psyllinae</taxon>
        <taxon>Cacopsylla</taxon>
    </lineage>
</organism>
<evidence type="ECO:0000256" key="4">
    <source>
        <dbReference type="ARBA" id="ARBA00022692"/>
    </source>
</evidence>
<keyword evidence="6 10" id="KW-1133">Transmembrane helix</keyword>
<dbReference type="GO" id="GO:0019367">
    <property type="term" value="P:fatty acid elongation, saturated fatty acid"/>
    <property type="evidence" value="ECO:0007669"/>
    <property type="project" value="TreeGrafter"/>
</dbReference>
<evidence type="ECO:0000313" key="11">
    <source>
        <dbReference type="EMBL" id="CAG6691631.1"/>
    </source>
</evidence>
<dbReference type="GO" id="GO:0030148">
    <property type="term" value="P:sphingolipid biosynthetic process"/>
    <property type="evidence" value="ECO:0007669"/>
    <property type="project" value="TreeGrafter"/>
</dbReference>
<dbReference type="GO" id="GO:0034625">
    <property type="term" value="P:fatty acid elongation, monounsaturated fatty acid"/>
    <property type="evidence" value="ECO:0007669"/>
    <property type="project" value="TreeGrafter"/>
</dbReference>
<dbReference type="GO" id="GO:0042761">
    <property type="term" value="P:very long-chain fatty acid biosynthetic process"/>
    <property type="evidence" value="ECO:0007669"/>
    <property type="project" value="TreeGrafter"/>
</dbReference>
<dbReference type="EC" id="2.3.1.199" evidence="10"/>
<evidence type="ECO:0000256" key="7">
    <source>
        <dbReference type="ARBA" id="ARBA00023098"/>
    </source>
</evidence>
<dbReference type="PANTHER" id="PTHR11157:SF103">
    <property type="entry name" value="ELONGATION OF VERY LONG CHAIN FATTY ACIDS PROTEIN"/>
    <property type="match status" value="1"/>
</dbReference>
<sequence length="273" mass="32196">MASSVVPTVVSPDPLEPGLWARIQSETVYNDVVDNWFLMNSWVPVVGIVVAYLFFVLYWGPRWMADKKPYQIKNILLVYNLVQTLYNAYIVAYLFLPGVPTYLWNHSCVPLPREDNPNWLAFCEACHLYYLSKIIDLLDTVFFVMKKKQSQITFLHVYHHAMMVLTSWGFLRFYKGEQAIFVGSLNSLVHVVMYSYYFLAAFGPHVQKYLWWKKYITKFQLIQFGLMCLQQVSLIVFECQMPIVLTYYITFQALVMVVLFGNFYYQTYIKKNK</sequence>
<name>A0A8D8TUF1_9HEMI</name>
<dbReference type="AlphaFoldDB" id="A0A8D8TUF1"/>
<keyword evidence="8 10" id="KW-0472">Membrane</keyword>
<keyword evidence="9 10" id="KW-0275">Fatty acid biosynthesis</keyword>
<dbReference type="GO" id="GO:0005789">
    <property type="term" value="C:endoplasmic reticulum membrane"/>
    <property type="evidence" value="ECO:0007669"/>
    <property type="project" value="TreeGrafter"/>
</dbReference>
<evidence type="ECO:0000256" key="2">
    <source>
        <dbReference type="ARBA" id="ARBA00022516"/>
    </source>
</evidence>
<evidence type="ECO:0000256" key="1">
    <source>
        <dbReference type="ARBA" id="ARBA00004141"/>
    </source>
</evidence>
<comment type="similarity">
    <text evidence="10">Belongs to the ELO family.</text>
</comment>
<feature type="transmembrane region" description="Helical" evidence="10">
    <location>
        <begin position="72"/>
        <end position="96"/>
    </location>
</feature>
<keyword evidence="5 10" id="KW-0276">Fatty acid metabolism</keyword>
<dbReference type="Pfam" id="PF01151">
    <property type="entry name" value="ELO"/>
    <property type="match status" value="1"/>
</dbReference>
<keyword evidence="3 10" id="KW-0808">Transferase</keyword>
<comment type="catalytic activity">
    <reaction evidence="10">
        <text>a very-long-chain acyl-CoA + malonyl-CoA + H(+) = a very-long-chain 3-oxoacyl-CoA + CO2 + CoA</text>
        <dbReference type="Rhea" id="RHEA:32727"/>
        <dbReference type="ChEBI" id="CHEBI:15378"/>
        <dbReference type="ChEBI" id="CHEBI:16526"/>
        <dbReference type="ChEBI" id="CHEBI:57287"/>
        <dbReference type="ChEBI" id="CHEBI:57384"/>
        <dbReference type="ChEBI" id="CHEBI:90725"/>
        <dbReference type="ChEBI" id="CHEBI:90736"/>
        <dbReference type="EC" id="2.3.1.199"/>
    </reaction>
</comment>